<dbReference type="PANTHER" id="PTHR15549:SF26">
    <property type="entry name" value="AXIAL BUDDING PATTERN PROTEIN 2-RELATED"/>
    <property type="match status" value="1"/>
</dbReference>
<dbReference type="GeneID" id="103670013"/>
<dbReference type="OrthoDB" id="9750485at2759"/>
<dbReference type="Proteomes" id="UP000261680">
    <property type="component" value="Unplaced"/>
</dbReference>
<keyword evidence="5" id="KW-0732">Signal</keyword>
<proteinExistence type="predicted"/>
<keyword evidence="7" id="KW-1185">Reference proteome</keyword>
<keyword evidence="4" id="KW-0472">Membrane</keyword>
<keyword evidence="3" id="KW-1133">Transmembrane helix</keyword>
<dbReference type="InterPro" id="IPR013106">
    <property type="entry name" value="Ig_V-set"/>
</dbReference>
<feature type="chain" id="PRO_5035424499" evidence="5">
    <location>
        <begin position="19"/>
        <end position="392"/>
    </location>
</feature>
<evidence type="ECO:0000256" key="3">
    <source>
        <dbReference type="ARBA" id="ARBA00022989"/>
    </source>
</evidence>
<dbReference type="Pfam" id="PF07686">
    <property type="entry name" value="V-set"/>
    <property type="match status" value="1"/>
</dbReference>
<evidence type="ECO:0000256" key="1">
    <source>
        <dbReference type="ARBA" id="ARBA00004167"/>
    </source>
</evidence>
<dbReference type="GO" id="GO:0042288">
    <property type="term" value="F:MHC class I protein binding"/>
    <property type="evidence" value="ECO:0007669"/>
    <property type="project" value="TreeGrafter"/>
</dbReference>
<dbReference type="Gene3D" id="2.60.40.10">
    <property type="entry name" value="Immunoglobulins"/>
    <property type="match status" value="1"/>
</dbReference>
<gene>
    <name evidence="8" type="primary">LOC103670013</name>
</gene>
<evidence type="ECO:0000256" key="5">
    <source>
        <dbReference type="SAM" id="SignalP"/>
    </source>
</evidence>
<keyword evidence="2" id="KW-0812">Transmembrane</keyword>
<dbReference type="InterPro" id="IPR003599">
    <property type="entry name" value="Ig_sub"/>
</dbReference>
<sequence>MGLSLLLSLLLLPTCLQADSSKECDSDPDYRQIDQPKHLSAPMGGSVHINFSFYYCWELAKNSRVSVALRRTQFHGEFIYNSTWPSFHKDYKNRISLNLPKGQKSGSLQISNLRKEDENIYFCRVQVETREDGKKVWQARQGTKLTITHGESSCPGSHHAHPAEALKGHGALIPQAWPRPQSSCSLLLSNSSPHTHLLPRPLPTLLFLLHLPRPGLPSAPTPFQAPTPLPGLSTFWAPQLSSLLAPSWGSSPASLPSSHAIPVDLTSSGCGLPSLCHVSVCAVPASPESCISPQPWAQPSTHSRYPVMTREPRFPGNTPLPVFPISPLPSPALFLRTRPTMLPAQPQPSSPFLSPFSPASILLTLLAPPSLLPTSACTVPIVHSDLAPPCWL</sequence>
<name>A0A8M1G7H7_URSMA</name>
<evidence type="ECO:0000313" key="7">
    <source>
        <dbReference type="Proteomes" id="UP000261680"/>
    </source>
</evidence>
<dbReference type="PANTHER" id="PTHR15549">
    <property type="entry name" value="PAIRED IMMUNOGLOBULIN-LIKE TYPE 2 RECEPTOR"/>
    <property type="match status" value="1"/>
</dbReference>
<accession>A0A8M1G7H7</accession>
<evidence type="ECO:0000313" key="8">
    <source>
        <dbReference type="RefSeq" id="XP_040490770.1"/>
    </source>
</evidence>
<feature type="domain" description="Immunoglobulin" evidence="6">
    <location>
        <begin position="36"/>
        <end position="148"/>
    </location>
</feature>
<dbReference type="CDD" id="cd00099">
    <property type="entry name" value="IgV"/>
    <property type="match status" value="1"/>
</dbReference>
<dbReference type="SMART" id="SM00409">
    <property type="entry name" value="IG"/>
    <property type="match status" value="1"/>
</dbReference>
<evidence type="ECO:0000259" key="6">
    <source>
        <dbReference type="SMART" id="SM00409"/>
    </source>
</evidence>
<organism evidence="7 8">
    <name type="scientific">Ursus maritimus</name>
    <name type="common">Polar bear</name>
    <name type="synonym">Thalarctos maritimus</name>
    <dbReference type="NCBI Taxonomy" id="29073"/>
    <lineage>
        <taxon>Eukaryota</taxon>
        <taxon>Metazoa</taxon>
        <taxon>Chordata</taxon>
        <taxon>Craniata</taxon>
        <taxon>Vertebrata</taxon>
        <taxon>Euteleostomi</taxon>
        <taxon>Mammalia</taxon>
        <taxon>Eutheria</taxon>
        <taxon>Laurasiatheria</taxon>
        <taxon>Carnivora</taxon>
        <taxon>Caniformia</taxon>
        <taxon>Ursidae</taxon>
        <taxon>Ursus</taxon>
    </lineage>
</organism>
<comment type="subcellular location">
    <subcellularLocation>
        <location evidence="1">Membrane</location>
        <topology evidence="1">Single-pass membrane protein</topology>
    </subcellularLocation>
</comment>
<dbReference type="GO" id="GO:0016020">
    <property type="term" value="C:membrane"/>
    <property type="evidence" value="ECO:0007669"/>
    <property type="project" value="UniProtKB-SubCell"/>
</dbReference>
<dbReference type="InterPro" id="IPR013783">
    <property type="entry name" value="Ig-like_fold"/>
</dbReference>
<dbReference type="GO" id="GO:0071944">
    <property type="term" value="C:cell periphery"/>
    <property type="evidence" value="ECO:0007669"/>
    <property type="project" value="UniProtKB-ARBA"/>
</dbReference>
<feature type="signal peptide" evidence="5">
    <location>
        <begin position="1"/>
        <end position="18"/>
    </location>
</feature>
<protein>
    <submittedName>
        <fullName evidence="8">WAS/WASL-interacting protein family member 3 isoform X1</fullName>
    </submittedName>
</protein>
<evidence type="ECO:0000256" key="4">
    <source>
        <dbReference type="ARBA" id="ARBA00023136"/>
    </source>
</evidence>
<reference evidence="8" key="1">
    <citation type="submission" date="2025-08" db="UniProtKB">
        <authorList>
            <consortium name="RefSeq"/>
        </authorList>
    </citation>
    <scope>IDENTIFICATION</scope>
    <source>
        <tissue evidence="8">Whole blood</tissue>
    </source>
</reference>
<dbReference type="SUPFAM" id="SSF48726">
    <property type="entry name" value="Immunoglobulin"/>
    <property type="match status" value="1"/>
</dbReference>
<dbReference type="AlphaFoldDB" id="A0A8M1G7H7"/>
<dbReference type="InterPro" id="IPR036179">
    <property type="entry name" value="Ig-like_dom_sf"/>
</dbReference>
<dbReference type="InterPro" id="IPR051694">
    <property type="entry name" value="Immunoregulatory_rcpt-like"/>
</dbReference>
<dbReference type="RefSeq" id="XP_040490770.1">
    <property type="nucleotide sequence ID" value="XM_040634836.1"/>
</dbReference>
<evidence type="ECO:0000256" key="2">
    <source>
        <dbReference type="ARBA" id="ARBA00022692"/>
    </source>
</evidence>